<name>A0A9W8VCB0_9HYPO</name>
<gene>
    <name evidence="2" type="ORF">NW762_008854</name>
</gene>
<evidence type="ECO:0000256" key="1">
    <source>
        <dbReference type="SAM" id="MobiDB-lite"/>
    </source>
</evidence>
<accession>A0A9W8VCB0</accession>
<proteinExistence type="predicted"/>
<keyword evidence="3" id="KW-1185">Reference proteome</keyword>
<evidence type="ECO:0000313" key="3">
    <source>
        <dbReference type="Proteomes" id="UP001152049"/>
    </source>
</evidence>
<comment type="caution">
    <text evidence="2">The sequence shown here is derived from an EMBL/GenBank/DDBJ whole genome shotgun (WGS) entry which is preliminary data.</text>
</comment>
<dbReference type="Proteomes" id="UP001152049">
    <property type="component" value="Unassembled WGS sequence"/>
</dbReference>
<protein>
    <submittedName>
        <fullName evidence="2">Uncharacterized protein</fullName>
    </submittedName>
</protein>
<sequence>MEHHSILAYRLRRDLVQKHLRDKFNDQDAQPTTKDENDHPITEASVPTTAIPEATSSILSISSQITALISIVKQQASIRGIWPFDPIAKSFLYILRHRFSMDLFISGLEYTYFLGGFCSSTSSAYSFQHLPA</sequence>
<organism evidence="2 3">
    <name type="scientific">Fusarium torreyae</name>
    <dbReference type="NCBI Taxonomy" id="1237075"/>
    <lineage>
        <taxon>Eukaryota</taxon>
        <taxon>Fungi</taxon>
        <taxon>Dikarya</taxon>
        <taxon>Ascomycota</taxon>
        <taxon>Pezizomycotina</taxon>
        <taxon>Sordariomycetes</taxon>
        <taxon>Hypocreomycetidae</taxon>
        <taxon>Hypocreales</taxon>
        <taxon>Nectriaceae</taxon>
        <taxon>Fusarium</taxon>
    </lineage>
</organism>
<reference evidence="2" key="1">
    <citation type="submission" date="2022-09" db="EMBL/GenBank/DDBJ databases">
        <title>Fusarium specimens isolated from Avocado Roots.</title>
        <authorList>
            <person name="Stajich J."/>
            <person name="Roper C."/>
            <person name="Heimlech-Rivalta G."/>
        </authorList>
    </citation>
    <scope>NUCLEOTIDE SEQUENCE</scope>
    <source>
        <strain evidence="2">CF00136</strain>
    </source>
</reference>
<dbReference type="EMBL" id="JAOQAZ010000018">
    <property type="protein sequence ID" value="KAJ4256758.1"/>
    <property type="molecule type" value="Genomic_DNA"/>
</dbReference>
<evidence type="ECO:0000313" key="2">
    <source>
        <dbReference type="EMBL" id="KAJ4256758.1"/>
    </source>
</evidence>
<feature type="region of interest" description="Disordered" evidence="1">
    <location>
        <begin position="22"/>
        <end position="46"/>
    </location>
</feature>
<dbReference type="AlphaFoldDB" id="A0A9W8VCB0"/>